<comment type="caution">
    <text evidence="4">The sequence shown here is derived from an EMBL/GenBank/DDBJ whole genome shotgun (WGS) entry which is preliminary data.</text>
</comment>
<dbReference type="InterPro" id="IPR038538">
    <property type="entry name" value="MTERF_sf"/>
</dbReference>
<reference evidence="4 5" key="3">
    <citation type="submission" date="2019-11" db="EMBL/GenBank/DDBJ databases">
        <title>A de novo genome assembly of a pear dwarfing rootstock.</title>
        <authorList>
            <person name="Wang F."/>
            <person name="Wang J."/>
            <person name="Li S."/>
            <person name="Zhang Y."/>
            <person name="Fang M."/>
            <person name="Ma L."/>
            <person name="Zhao Y."/>
            <person name="Jiang S."/>
        </authorList>
    </citation>
    <scope>NUCLEOTIDE SEQUENCE [LARGE SCALE GENOMIC DNA]</scope>
    <source>
        <strain evidence="4">S2</strain>
        <tissue evidence="4">Leaf</tissue>
    </source>
</reference>
<dbReference type="PANTHER" id="PTHR13068">
    <property type="entry name" value="CGI-12 PROTEIN-RELATED"/>
    <property type="match status" value="1"/>
</dbReference>
<dbReference type="GO" id="GO:0006353">
    <property type="term" value="P:DNA-templated transcription termination"/>
    <property type="evidence" value="ECO:0007669"/>
    <property type="project" value="UniProtKB-KW"/>
</dbReference>
<dbReference type="Pfam" id="PF02536">
    <property type="entry name" value="mTERF"/>
    <property type="match status" value="2"/>
</dbReference>
<name>A0A5N5GCI9_9ROSA</name>
<dbReference type="InterPro" id="IPR003690">
    <property type="entry name" value="MTERF"/>
</dbReference>
<reference evidence="4 5" key="1">
    <citation type="submission" date="2019-09" db="EMBL/GenBank/DDBJ databases">
        <authorList>
            <person name="Ou C."/>
        </authorList>
    </citation>
    <scope>NUCLEOTIDE SEQUENCE [LARGE SCALE GENOMIC DNA]</scope>
    <source>
        <strain evidence="4">S2</strain>
        <tissue evidence="4">Leaf</tissue>
    </source>
</reference>
<dbReference type="Proteomes" id="UP000327157">
    <property type="component" value="Chromosome 9"/>
</dbReference>
<keyword evidence="2" id="KW-0804">Transcription</keyword>
<evidence type="ECO:0000313" key="4">
    <source>
        <dbReference type="EMBL" id="KAB2613018.1"/>
    </source>
</evidence>
<dbReference type="SMART" id="SM00733">
    <property type="entry name" value="Mterf"/>
    <property type="match status" value="3"/>
</dbReference>
<keyword evidence="2" id="KW-0806">Transcription termination</keyword>
<gene>
    <name evidence="4" type="ORF">D8674_035334</name>
</gene>
<dbReference type="FunFam" id="1.25.70.10:FF:000001">
    <property type="entry name" value="Mitochondrial transcription termination factor-like"/>
    <property type="match status" value="2"/>
</dbReference>
<accession>A0A5N5GCI9</accession>
<protein>
    <submittedName>
        <fullName evidence="4">Uncharacterized protein</fullName>
    </submittedName>
</protein>
<dbReference type="GO" id="GO:0003676">
    <property type="term" value="F:nucleic acid binding"/>
    <property type="evidence" value="ECO:0007669"/>
    <property type="project" value="InterPro"/>
</dbReference>
<dbReference type="AlphaFoldDB" id="A0A5N5GCI9"/>
<evidence type="ECO:0000256" key="3">
    <source>
        <dbReference type="ARBA" id="ARBA00022946"/>
    </source>
</evidence>
<proteinExistence type="inferred from homology"/>
<keyword evidence="2" id="KW-0805">Transcription regulation</keyword>
<evidence type="ECO:0000313" key="5">
    <source>
        <dbReference type="Proteomes" id="UP000327157"/>
    </source>
</evidence>
<dbReference type="PANTHER" id="PTHR13068:SF133">
    <property type="entry name" value="MITOCHONDRIAL TRANSCRIPTION TERMINATION FACTOR FAMILY PROTEIN"/>
    <property type="match status" value="1"/>
</dbReference>
<evidence type="ECO:0000256" key="1">
    <source>
        <dbReference type="ARBA" id="ARBA00007692"/>
    </source>
</evidence>
<sequence length="426" mass="48765">MFARVNESEWVQKMELYRKWGWTEDDFLLAFRKNPQIMELAEKNFSSKMDFLVNKMGWHPADVAGSSVALNYSLEKYIIRRCLVIRVLLSKGLVSKGEFSLGTLVRKPKQYFLDRLVIKYQEQVPELLSIFEGKLRLTELGLGFEQKEDGVKQFGNAVHDGLRAVKNTVEDVAVALSAGAIGVAARHYLVNEGKKTIQRITECISQISLLETLLTTSIFLSLYLSHIDILNLTHEVPETSISYWVSLHPFLVSLESDKFKENVKKVTSMGVPPSSATFMRALYMFARVNESERVQKMELYRKWGWTEDDFLLVFRKNPQIMELAEKNFSSKMDFLVNKVRWQPADVAGSPIVLVFIIRILMSKGLIVKGEFSMATLLGTGKDYFLDRFVVKYQEQVPELPSIFKVQMVLSELGLGFEQKEVGVKQL</sequence>
<keyword evidence="5" id="KW-1185">Reference proteome</keyword>
<reference evidence="5" key="2">
    <citation type="submission" date="2019-10" db="EMBL/GenBank/DDBJ databases">
        <title>A de novo genome assembly of a pear dwarfing rootstock.</title>
        <authorList>
            <person name="Wang F."/>
            <person name="Wang J."/>
            <person name="Li S."/>
            <person name="Zhang Y."/>
            <person name="Fang M."/>
            <person name="Ma L."/>
            <person name="Zhao Y."/>
            <person name="Jiang S."/>
        </authorList>
    </citation>
    <scope>NUCLEOTIDE SEQUENCE [LARGE SCALE GENOMIC DNA]</scope>
</reference>
<comment type="similarity">
    <text evidence="1">Belongs to the mTERF family.</text>
</comment>
<dbReference type="Gene3D" id="1.25.70.10">
    <property type="entry name" value="Transcription termination factor 3, mitochondrial"/>
    <property type="match status" value="2"/>
</dbReference>
<keyword evidence="3" id="KW-0809">Transit peptide</keyword>
<dbReference type="OrthoDB" id="637682at2759"/>
<organism evidence="4 5">
    <name type="scientific">Pyrus ussuriensis x Pyrus communis</name>
    <dbReference type="NCBI Taxonomy" id="2448454"/>
    <lineage>
        <taxon>Eukaryota</taxon>
        <taxon>Viridiplantae</taxon>
        <taxon>Streptophyta</taxon>
        <taxon>Embryophyta</taxon>
        <taxon>Tracheophyta</taxon>
        <taxon>Spermatophyta</taxon>
        <taxon>Magnoliopsida</taxon>
        <taxon>eudicotyledons</taxon>
        <taxon>Gunneridae</taxon>
        <taxon>Pentapetalae</taxon>
        <taxon>rosids</taxon>
        <taxon>fabids</taxon>
        <taxon>Rosales</taxon>
        <taxon>Rosaceae</taxon>
        <taxon>Amygdaloideae</taxon>
        <taxon>Maleae</taxon>
        <taxon>Pyrus</taxon>
    </lineage>
</organism>
<evidence type="ECO:0000256" key="2">
    <source>
        <dbReference type="ARBA" id="ARBA00022472"/>
    </source>
</evidence>
<dbReference type="EMBL" id="SMOL01000458">
    <property type="protein sequence ID" value="KAB2613018.1"/>
    <property type="molecule type" value="Genomic_DNA"/>
</dbReference>